<name>Q2I0L9_PARTM</name>
<dbReference type="EMBL" id="DQ355163">
    <property type="protein sequence ID" value="ABC75875.1"/>
    <property type="molecule type" value="Genomic_DNA"/>
</dbReference>
<comment type="similarity">
    <text evidence="4">Belongs to the N(4)/N(6)-methyltransferase family.</text>
</comment>
<dbReference type="GO" id="GO:0005737">
    <property type="term" value="C:cytoplasm"/>
    <property type="evidence" value="ECO:0007669"/>
    <property type="project" value="TreeGrafter"/>
</dbReference>
<dbReference type="Pfam" id="PF01555">
    <property type="entry name" value="N6_N4_Mtase"/>
    <property type="match status" value="1"/>
</dbReference>
<evidence type="ECO:0000259" key="5">
    <source>
        <dbReference type="Pfam" id="PF01555"/>
    </source>
</evidence>
<dbReference type="PANTHER" id="PTHR13370:SF3">
    <property type="entry name" value="TRNA (GUANINE(10)-N2)-METHYLTRANSFERASE HOMOLOG"/>
    <property type="match status" value="1"/>
</dbReference>
<dbReference type="PANTHER" id="PTHR13370">
    <property type="entry name" value="RNA METHYLASE-RELATED"/>
    <property type="match status" value="1"/>
</dbReference>
<keyword evidence="1" id="KW-0489">Methyltransferase</keyword>
<dbReference type="REBASE" id="10744">
    <property type="entry name" value="M2.BtsI"/>
</dbReference>
<keyword evidence="2" id="KW-0808">Transferase</keyword>
<dbReference type="EC" id="2.1.1.-" evidence="4"/>
<evidence type="ECO:0000256" key="4">
    <source>
        <dbReference type="RuleBase" id="RU362026"/>
    </source>
</evidence>
<dbReference type="InterPro" id="IPR029063">
    <property type="entry name" value="SAM-dependent_MTases_sf"/>
</dbReference>
<dbReference type="GO" id="GO:0008170">
    <property type="term" value="F:N-methyltransferase activity"/>
    <property type="evidence" value="ECO:0007669"/>
    <property type="project" value="InterPro"/>
</dbReference>
<keyword evidence="3" id="KW-0680">Restriction system</keyword>
<dbReference type="GO" id="GO:0003677">
    <property type="term" value="F:DNA binding"/>
    <property type="evidence" value="ECO:0007669"/>
    <property type="project" value="InterPro"/>
</dbReference>
<evidence type="ECO:0000256" key="3">
    <source>
        <dbReference type="ARBA" id="ARBA00022747"/>
    </source>
</evidence>
<accession>Q2I0L9</accession>
<organism evidence="6">
    <name type="scientific">Parageobacillus thermoglucosidasius</name>
    <name type="common">Geobacillus thermoglucosidasius</name>
    <dbReference type="NCBI Taxonomy" id="1426"/>
    <lineage>
        <taxon>Bacteria</taxon>
        <taxon>Bacillati</taxon>
        <taxon>Bacillota</taxon>
        <taxon>Bacilli</taxon>
        <taxon>Bacillales</taxon>
        <taxon>Anoxybacillaceae</taxon>
        <taxon>Parageobacillus</taxon>
    </lineage>
</organism>
<evidence type="ECO:0000313" key="6">
    <source>
        <dbReference type="EMBL" id="ABC75875.1"/>
    </source>
</evidence>
<reference evidence="6" key="1">
    <citation type="journal article" date="2007" name="Nucleic Acids Res.">
        <title>Discovery of natural nicking endonucleases Nb.BsrDI and Nb.BtsI and engineering of top-strand nicking variants from BsrDI and BtsI.</title>
        <authorList>
            <person name="Xu S.Y."/>
            <person name="Zhu Z."/>
            <person name="Zhang P."/>
            <person name="Chan S.H."/>
            <person name="Samuelson J.C."/>
            <person name="Xiao J."/>
            <person name="Ingalls D."/>
            <person name="Wilson G.G."/>
        </authorList>
    </citation>
    <scope>NUCLEOTIDE SEQUENCE</scope>
</reference>
<dbReference type="InterPro" id="IPR002941">
    <property type="entry name" value="DNA_methylase_N4/N6"/>
</dbReference>
<dbReference type="InterPro" id="IPR001091">
    <property type="entry name" value="RM_Methyltransferase"/>
</dbReference>
<dbReference type="GO" id="GO:0032259">
    <property type="term" value="P:methylation"/>
    <property type="evidence" value="ECO:0007669"/>
    <property type="project" value="UniProtKB-KW"/>
</dbReference>
<dbReference type="AlphaFoldDB" id="Q2I0L9"/>
<dbReference type="GO" id="GO:0009307">
    <property type="term" value="P:DNA restriction-modification system"/>
    <property type="evidence" value="ECO:0007669"/>
    <property type="project" value="UniProtKB-KW"/>
</dbReference>
<evidence type="ECO:0000256" key="1">
    <source>
        <dbReference type="ARBA" id="ARBA00022603"/>
    </source>
</evidence>
<dbReference type="PRINTS" id="PR00508">
    <property type="entry name" value="S21N4MTFRASE"/>
</dbReference>
<feature type="domain" description="DNA methylase N-4/N-6" evidence="5">
    <location>
        <begin position="35"/>
        <end position="94"/>
    </location>
</feature>
<sequence length="393" mass="44874">MKKTLLENTDLQSLVCNIDWEFKDANTQYLTHNLHRYSGKFIPQIAKSAIELLTQPGDTILDPYMGSGTTLVEAVLLNRFSIGIDLNPLAVLIAQAKVTPIEREKLDFLITTFTDLCESLDLYFEPSIFNPPLSNIEELVEEARKDFRFTNDWFTKWFQEKVLLQLIVIKRAIDSISDLDCRNLATVAFSNILRRSSNAHSGYPNVMYDKNAKERPLPAMVFLQSLKESVAMVESLDYLKFKSFKPRIYLCDNNNMPIPDNTIDAIITHPPYIGAIPYAEYGMLSLGWLGYNWRELDEKLTGGKRQSKNVVHRFKVGYTRMLQESYRVLKPGKKMFLLVGNPVVKGEVVDLGEMTKNLATEVGFSLIAESTRMGTNRRANKMGNEVLLFFQKN</sequence>
<dbReference type="Gene3D" id="3.40.50.150">
    <property type="entry name" value="Vaccinia Virus protein VP39"/>
    <property type="match status" value="2"/>
</dbReference>
<dbReference type="SUPFAM" id="SSF53335">
    <property type="entry name" value="S-adenosyl-L-methionine-dependent methyltransferases"/>
    <property type="match status" value="2"/>
</dbReference>
<protein>
    <recommendedName>
        <fullName evidence="4">Methyltransferase</fullName>
        <ecNumber evidence="4">2.1.1.-</ecNumber>
    </recommendedName>
</protein>
<proteinExistence type="inferred from homology"/>
<dbReference type="GO" id="GO:0009007">
    <property type="term" value="F:site-specific DNA-methyltransferase (adenine-specific) activity"/>
    <property type="evidence" value="ECO:0007669"/>
    <property type="project" value="TreeGrafter"/>
</dbReference>
<evidence type="ECO:0000256" key="2">
    <source>
        <dbReference type="ARBA" id="ARBA00022679"/>
    </source>
</evidence>
<gene>
    <name evidence="6" type="primary">btsIM2</name>
</gene>